<reference evidence="1 2" key="1">
    <citation type="journal article" date="2021" name="Elife">
        <title>Chloroplast acquisition without the gene transfer in kleptoplastic sea slugs, Plakobranchus ocellatus.</title>
        <authorList>
            <person name="Maeda T."/>
            <person name="Takahashi S."/>
            <person name="Yoshida T."/>
            <person name="Shimamura S."/>
            <person name="Takaki Y."/>
            <person name="Nagai Y."/>
            <person name="Toyoda A."/>
            <person name="Suzuki Y."/>
            <person name="Arimoto A."/>
            <person name="Ishii H."/>
            <person name="Satoh N."/>
            <person name="Nishiyama T."/>
            <person name="Hasebe M."/>
            <person name="Maruyama T."/>
            <person name="Minagawa J."/>
            <person name="Obokata J."/>
            <person name="Shigenobu S."/>
        </authorList>
    </citation>
    <scope>NUCLEOTIDE SEQUENCE [LARGE SCALE GENOMIC DNA]</scope>
</reference>
<comment type="caution">
    <text evidence="1">The sequence shown here is derived from an EMBL/GenBank/DDBJ whole genome shotgun (WGS) entry which is preliminary data.</text>
</comment>
<organism evidence="1 2">
    <name type="scientific">Elysia marginata</name>
    <dbReference type="NCBI Taxonomy" id="1093978"/>
    <lineage>
        <taxon>Eukaryota</taxon>
        <taxon>Metazoa</taxon>
        <taxon>Spiralia</taxon>
        <taxon>Lophotrochozoa</taxon>
        <taxon>Mollusca</taxon>
        <taxon>Gastropoda</taxon>
        <taxon>Heterobranchia</taxon>
        <taxon>Euthyneura</taxon>
        <taxon>Panpulmonata</taxon>
        <taxon>Sacoglossa</taxon>
        <taxon>Placobranchoidea</taxon>
        <taxon>Plakobranchidae</taxon>
        <taxon>Elysia</taxon>
    </lineage>
</organism>
<dbReference type="AlphaFoldDB" id="A0AAV4F5U0"/>
<keyword evidence="2" id="KW-1185">Reference proteome</keyword>
<accession>A0AAV4F5U0</accession>
<gene>
    <name evidence="1" type="ORF">ElyMa_005616300</name>
</gene>
<protein>
    <recommendedName>
        <fullName evidence="3">Reverse transcriptase domain-containing protein</fullName>
    </recommendedName>
</protein>
<evidence type="ECO:0000313" key="2">
    <source>
        <dbReference type="Proteomes" id="UP000762676"/>
    </source>
</evidence>
<evidence type="ECO:0000313" key="1">
    <source>
        <dbReference type="EMBL" id="GFR68743.1"/>
    </source>
</evidence>
<evidence type="ECO:0008006" key="3">
    <source>
        <dbReference type="Google" id="ProtNLM"/>
    </source>
</evidence>
<sequence>MAETPESLQQMLDSIAESCKTYGMEINAKKTKTMHIGKEKKKKSLENILEGAQDQRRGTISGGCNRKTARPADKHEIALRWSCHKRELGTSFAASLGSLKAELSAEEVEDALKGAGLATSSNGLTIVHMDTPNGKLRVERNGESWLPTFGPKKALNIYKYHNDGGRCRKSVVKFLCNGPM</sequence>
<dbReference type="Proteomes" id="UP000762676">
    <property type="component" value="Unassembled WGS sequence"/>
</dbReference>
<name>A0AAV4F5U0_9GAST</name>
<proteinExistence type="predicted"/>
<dbReference type="EMBL" id="BMAT01011218">
    <property type="protein sequence ID" value="GFR68743.1"/>
    <property type="molecule type" value="Genomic_DNA"/>
</dbReference>